<dbReference type="Proteomes" id="UP000263377">
    <property type="component" value="Unassembled WGS sequence"/>
</dbReference>
<keyword evidence="2" id="KW-1185">Reference proteome</keyword>
<dbReference type="EMBL" id="QVIG01000001">
    <property type="protein sequence ID" value="RGD62282.1"/>
    <property type="molecule type" value="Genomic_DNA"/>
</dbReference>
<accession>A0A373A3Q7</accession>
<organism evidence="1 2">
    <name type="scientific">Kitasatospora xanthocidica</name>
    <dbReference type="NCBI Taxonomy" id="83382"/>
    <lineage>
        <taxon>Bacteria</taxon>
        <taxon>Bacillati</taxon>
        <taxon>Actinomycetota</taxon>
        <taxon>Actinomycetes</taxon>
        <taxon>Kitasatosporales</taxon>
        <taxon>Streptomycetaceae</taxon>
        <taxon>Kitasatospora</taxon>
    </lineage>
</organism>
<gene>
    <name evidence="1" type="ORF">DR950_35075</name>
</gene>
<reference evidence="1 2" key="1">
    <citation type="submission" date="2018-08" db="EMBL/GenBank/DDBJ databases">
        <title>Diversity &amp; Physiological Properties of Lignin-Decomposing Actinobacteria from Soil.</title>
        <authorList>
            <person name="Roh S.G."/>
            <person name="Kim S.B."/>
        </authorList>
    </citation>
    <scope>NUCLEOTIDE SEQUENCE [LARGE SCALE GENOMIC DNA]</scope>
    <source>
        <strain evidence="1 2">MMS17-GH009</strain>
    </source>
</reference>
<evidence type="ECO:0000313" key="1">
    <source>
        <dbReference type="EMBL" id="RGD62282.1"/>
    </source>
</evidence>
<dbReference type="AlphaFoldDB" id="A0A373A3Q7"/>
<proteinExistence type="predicted"/>
<sequence>MAGKGVTSAPVVRPVFAESSKQVILRTAKENGTAPAGDRFTLVEYDGGYGPELIWQAERTGGLCAASESVMAGWCETVEETSGRRVPGVGVFVDPGLRERDGEASWVVRVMASGETIDRLSCQGREFPVRQVYAVDVAGARRTVYTASIPRNLQGEYRVSVQRDGKPDEDRLDLGFEKGRVVQC</sequence>
<comment type="caution">
    <text evidence="1">The sequence shown here is derived from an EMBL/GenBank/DDBJ whole genome shotgun (WGS) entry which is preliminary data.</text>
</comment>
<name>A0A373A3Q7_9ACTN</name>
<protein>
    <submittedName>
        <fullName evidence="1">Uncharacterized protein</fullName>
    </submittedName>
</protein>
<evidence type="ECO:0000313" key="2">
    <source>
        <dbReference type="Proteomes" id="UP000263377"/>
    </source>
</evidence>